<dbReference type="Gene3D" id="1.10.443.10">
    <property type="entry name" value="Intergrase catalytic core"/>
    <property type="match status" value="1"/>
</dbReference>
<dbReference type="InterPro" id="IPR002104">
    <property type="entry name" value="Integrase_catalytic"/>
</dbReference>
<dbReference type="InterPro" id="IPR050090">
    <property type="entry name" value="Tyrosine_recombinase_XerCD"/>
</dbReference>
<evidence type="ECO:0000256" key="3">
    <source>
        <dbReference type="ARBA" id="ARBA00023172"/>
    </source>
</evidence>
<dbReference type="InterPro" id="IPR011010">
    <property type="entry name" value="DNA_brk_join_enz"/>
</dbReference>
<evidence type="ECO:0000259" key="4">
    <source>
        <dbReference type="PROSITE" id="PS51898"/>
    </source>
</evidence>
<dbReference type="Pfam" id="PF00589">
    <property type="entry name" value="Phage_integrase"/>
    <property type="match status" value="1"/>
</dbReference>
<protein>
    <submittedName>
        <fullName evidence="5">Tyrosine-type recombinase/integrase</fullName>
    </submittedName>
</protein>
<organism evidence="5 6">
    <name type="scientific">Flavobacterium arundinis</name>
    <dbReference type="NCBI Taxonomy" id="3139143"/>
    <lineage>
        <taxon>Bacteria</taxon>
        <taxon>Pseudomonadati</taxon>
        <taxon>Bacteroidota</taxon>
        <taxon>Flavobacteriia</taxon>
        <taxon>Flavobacteriales</taxon>
        <taxon>Flavobacteriaceae</taxon>
        <taxon>Flavobacterium</taxon>
    </lineage>
</organism>
<name>A0ABU9I135_9FLAO</name>
<dbReference type="InterPro" id="IPR025269">
    <property type="entry name" value="SAM-like_dom"/>
</dbReference>
<dbReference type="EMBL" id="JBBYHR010000012">
    <property type="protein sequence ID" value="MEL1246139.1"/>
    <property type="molecule type" value="Genomic_DNA"/>
</dbReference>
<dbReference type="RefSeq" id="WP_341698435.1">
    <property type="nucleotide sequence ID" value="NZ_JBBYHR010000012.1"/>
</dbReference>
<keyword evidence="2" id="KW-0238">DNA-binding</keyword>
<evidence type="ECO:0000256" key="1">
    <source>
        <dbReference type="ARBA" id="ARBA00008857"/>
    </source>
</evidence>
<dbReference type="InterPro" id="IPR013762">
    <property type="entry name" value="Integrase-like_cat_sf"/>
</dbReference>
<reference evidence="5 6" key="1">
    <citation type="submission" date="2024-04" db="EMBL/GenBank/DDBJ databases">
        <title>Flavobacterium sp. DGU11 16S ribosomal RNA gene Genome sequencing and assembly.</title>
        <authorList>
            <person name="Park S."/>
        </authorList>
    </citation>
    <scope>NUCLEOTIDE SEQUENCE [LARGE SCALE GENOMIC DNA]</scope>
    <source>
        <strain evidence="5 6">DGU11</strain>
    </source>
</reference>
<dbReference type="InterPro" id="IPR010998">
    <property type="entry name" value="Integrase_recombinase_N"/>
</dbReference>
<evidence type="ECO:0000313" key="6">
    <source>
        <dbReference type="Proteomes" id="UP001464555"/>
    </source>
</evidence>
<dbReference type="PANTHER" id="PTHR30349:SF64">
    <property type="entry name" value="PROPHAGE INTEGRASE INTD-RELATED"/>
    <property type="match status" value="1"/>
</dbReference>
<proteinExistence type="inferred from homology"/>
<keyword evidence="3" id="KW-0233">DNA recombination</keyword>
<dbReference type="SUPFAM" id="SSF56349">
    <property type="entry name" value="DNA breaking-rejoining enzymes"/>
    <property type="match status" value="1"/>
</dbReference>
<sequence>MSAVNFLYRSTKSVAFVNVRLLFTHEGKNHVYQGTSKIEVSKQYWDKLHNKRTKDPEIVELQRSNNDKMYDLERHILKEFNSVSPSIVNKEWLKAVIDNFYNPRHETDALPKDLVSYISTYIDYRKSNVTESTKRKIRVVQEVVKRFQDYRKKTVYIKDFSLLIVKEFQDYCYLEDYSQNTTARAIRYIKTICRHAKTLGLETHAQLDAISISYKKSDPIYLTPEEISRIEELTNLSDYLENVRDWFLISYNTAQRISDFLRFKSDMIKMHTVAKGELRPFLEFTQEKTGNEMTIPLTAKVMTILNKRNGEFPRKISDQKYNIYLKELCEKANITDLVFGTKKVETSKGSKKYRNKEGFYPKFELVSSHVGRYSFATNNYAKNIPTAVLRKMTGHSSEAMFLNYIGKSGKDSAIDMSIHFH</sequence>
<keyword evidence="6" id="KW-1185">Reference proteome</keyword>
<dbReference type="PROSITE" id="PS51898">
    <property type="entry name" value="TYR_RECOMBINASE"/>
    <property type="match status" value="1"/>
</dbReference>
<dbReference type="Pfam" id="PF13102">
    <property type="entry name" value="Phage_int_SAM_5"/>
    <property type="match status" value="1"/>
</dbReference>
<dbReference type="Gene3D" id="1.10.150.130">
    <property type="match status" value="1"/>
</dbReference>
<dbReference type="PANTHER" id="PTHR30349">
    <property type="entry name" value="PHAGE INTEGRASE-RELATED"/>
    <property type="match status" value="1"/>
</dbReference>
<comment type="similarity">
    <text evidence="1">Belongs to the 'phage' integrase family.</text>
</comment>
<dbReference type="Proteomes" id="UP001464555">
    <property type="component" value="Unassembled WGS sequence"/>
</dbReference>
<comment type="caution">
    <text evidence="5">The sequence shown here is derived from an EMBL/GenBank/DDBJ whole genome shotgun (WGS) entry which is preliminary data.</text>
</comment>
<evidence type="ECO:0000256" key="2">
    <source>
        <dbReference type="ARBA" id="ARBA00023125"/>
    </source>
</evidence>
<gene>
    <name evidence="5" type="ORF">AAEO56_17835</name>
</gene>
<feature type="domain" description="Tyr recombinase" evidence="4">
    <location>
        <begin position="217"/>
        <end position="420"/>
    </location>
</feature>
<accession>A0ABU9I135</accession>
<evidence type="ECO:0000313" key="5">
    <source>
        <dbReference type="EMBL" id="MEL1246139.1"/>
    </source>
</evidence>